<protein>
    <submittedName>
        <fullName evidence="4">TetR family transcriptional regulator</fullName>
    </submittedName>
</protein>
<evidence type="ECO:0000256" key="1">
    <source>
        <dbReference type="ARBA" id="ARBA00023125"/>
    </source>
</evidence>
<dbReference type="Gene3D" id="1.10.10.60">
    <property type="entry name" value="Homeodomain-like"/>
    <property type="match status" value="1"/>
</dbReference>
<name>A0ABR5FFG6_9MYCO</name>
<dbReference type="InterPro" id="IPR036271">
    <property type="entry name" value="Tet_transcr_reg_TetR-rel_C_sf"/>
</dbReference>
<proteinExistence type="predicted"/>
<evidence type="ECO:0000313" key="5">
    <source>
        <dbReference type="Proteomes" id="UP000036464"/>
    </source>
</evidence>
<feature type="DNA-binding region" description="H-T-H motif" evidence="2">
    <location>
        <begin position="45"/>
        <end position="64"/>
    </location>
</feature>
<dbReference type="Gene3D" id="1.10.357.10">
    <property type="entry name" value="Tetracycline Repressor, domain 2"/>
    <property type="match status" value="1"/>
</dbReference>
<reference evidence="4 5" key="1">
    <citation type="submission" date="2015-05" db="EMBL/GenBank/DDBJ databases">
        <title>Genome sequence of Mycobacterium heraklionense Davo strain.</title>
        <authorList>
            <person name="Greninger A.L."/>
            <person name="Cunningham G."/>
            <person name="Miller S."/>
        </authorList>
    </citation>
    <scope>NUCLEOTIDE SEQUENCE [LARGE SCALE GENOMIC DNA]</scope>
    <source>
        <strain evidence="4 5">Davo</strain>
    </source>
</reference>
<feature type="domain" description="HTH tetR-type" evidence="3">
    <location>
        <begin position="22"/>
        <end position="82"/>
    </location>
</feature>
<dbReference type="InterPro" id="IPR001647">
    <property type="entry name" value="HTH_TetR"/>
</dbReference>
<keyword evidence="1 2" id="KW-0238">DNA-binding</keyword>
<dbReference type="Proteomes" id="UP000036464">
    <property type="component" value="Unassembled WGS sequence"/>
</dbReference>
<dbReference type="PANTHER" id="PTHR30055:SF207">
    <property type="entry name" value="HTH-TYPE TRANSCRIPTIONAL REPRESSOR FATR"/>
    <property type="match status" value="1"/>
</dbReference>
<keyword evidence="5" id="KW-1185">Reference proteome</keyword>
<dbReference type="PROSITE" id="PS50977">
    <property type="entry name" value="HTH_TETR_2"/>
    <property type="match status" value="1"/>
</dbReference>
<evidence type="ECO:0000313" key="4">
    <source>
        <dbReference type="EMBL" id="KLO28773.1"/>
    </source>
</evidence>
<accession>A0ABR5FFG6</accession>
<gene>
    <name evidence="4" type="ORF">ABW16_11640</name>
</gene>
<dbReference type="InterPro" id="IPR050109">
    <property type="entry name" value="HTH-type_TetR-like_transc_reg"/>
</dbReference>
<sequence length="244" mass="27334">MPRTSAASAPTQPRRQRRPRGYLDIEDIIDGAFELADEVSLSKLSMPMLAKHLDVPITSIYWHFRKKDDLLDAMTHRAVKEYHFNMPFVDPTETWQEGLRKHFLEMRRVFREKPVLCDLILMRTGELDADTMQESLKNLEAAVGTLVEAGFAPADALDLYMTLSLHIRGVAVLERLDTAGTARDISRIPSAEHTPLLHDLALRGHLPVSTTDASFLATVNAIINQAEQLLAKGPGTRRAKATSR</sequence>
<comment type="caution">
    <text evidence="4">The sequence shown here is derived from an EMBL/GenBank/DDBJ whole genome shotgun (WGS) entry which is preliminary data.</text>
</comment>
<dbReference type="SUPFAM" id="SSF46689">
    <property type="entry name" value="Homeodomain-like"/>
    <property type="match status" value="1"/>
</dbReference>
<dbReference type="RefSeq" id="WP_047319332.1">
    <property type="nucleotide sequence ID" value="NZ_LDPO01000008.1"/>
</dbReference>
<dbReference type="EMBL" id="LDPO01000008">
    <property type="protein sequence ID" value="KLO28773.1"/>
    <property type="molecule type" value="Genomic_DNA"/>
</dbReference>
<dbReference type="Pfam" id="PF00440">
    <property type="entry name" value="TetR_N"/>
    <property type="match status" value="1"/>
</dbReference>
<evidence type="ECO:0000256" key="2">
    <source>
        <dbReference type="PROSITE-ProRule" id="PRU00335"/>
    </source>
</evidence>
<evidence type="ECO:0000259" key="3">
    <source>
        <dbReference type="PROSITE" id="PS50977"/>
    </source>
</evidence>
<dbReference type="InterPro" id="IPR009057">
    <property type="entry name" value="Homeodomain-like_sf"/>
</dbReference>
<dbReference type="PANTHER" id="PTHR30055">
    <property type="entry name" value="HTH-TYPE TRANSCRIPTIONAL REGULATOR RUTR"/>
    <property type="match status" value="1"/>
</dbReference>
<dbReference type="SUPFAM" id="SSF48498">
    <property type="entry name" value="Tetracyclin repressor-like, C-terminal domain"/>
    <property type="match status" value="1"/>
</dbReference>
<organism evidence="4 5">
    <name type="scientific">Mycolicibacter heraklionensis</name>
    <dbReference type="NCBI Taxonomy" id="512402"/>
    <lineage>
        <taxon>Bacteria</taxon>
        <taxon>Bacillati</taxon>
        <taxon>Actinomycetota</taxon>
        <taxon>Actinomycetes</taxon>
        <taxon>Mycobacteriales</taxon>
        <taxon>Mycobacteriaceae</taxon>
        <taxon>Mycolicibacter</taxon>
    </lineage>
</organism>